<feature type="transmembrane region" description="Helical" evidence="2">
    <location>
        <begin position="101"/>
        <end position="119"/>
    </location>
</feature>
<comment type="caution">
    <text evidence="3">The sequence shown here is derived from an EMBL/GenBank/DDBJ whole genome shotgun (WGS) entry which is preliminary data.</text>
</comment>
<proteinExistence type="predicted"/>
<keyword evidence="2" id="KW-0472">Membrane</keyword>
<accession>A0A3P1VZR8</accession>
<keyword evidence="1" id="KW-0813">Transport</keyword>
<evidence type="ECO:0000313" key="3">
    <source>
        <dbReference type="EMBL" id="RRD37863.1"/>
    </source>
</evidence>
<gene>
    <name evidence="3" type="ORF">EII28_03360</name>
</gene>
<dbReference type="GO" id="GO:0005886">
    <property type="term" value="C:plasma membrane"/>
    <property type="evidence" value="ECO:0007669"/>
    <property type="project" value="TreeGrafter"/>
</dbReference>
<evidence type="ECO:0008006" key="4">
    <source>
        <dbReference type="Google" id="ProtNLM"/>
    </source>
</evidence>
<dbReference type="InterPro" id="IPR050222">
    <property type="entry name" value="MATE_MdtK"/>
</dbReference>
<feature type="transmembrane region" description="Helical" evidence="2">
    <location>
        <begin position="54"/>
        <end position="80"/>
    </location>
</feature>
<organism evidence="3">
    <name type="scientific">Fusobacterium nucleatum</name>
    <dbReference type="NCBI Taxonomy" id="851"/>
    <lineage>
        <taxon>Bacteria</taxon>
        <taxon>Fusobacteriati</taxon>
        <taxon>Fusobacteriota</taxon>
        <taxon>Fusobacteriia</taxon>
        <taxon>Fusobacteriales</taxon>
        <taxon>Fusobacteriaceae</taxon>
        <taxon>Fusobacterium</taxon>
    </lineage>
</organism>
<dbReference type="AlphaFoldDB" id="A0A3P1VZR8"/>
<protein>
    <recommendedName>
        <fullName evidence="4">Na+ driven multidrug efflux pump</fullName>
    </recommendedName>
</protein>
<sequence length="120" mass="13870">MKIYNLSQDITKLVCIIVISHGVMMILIWTSGYMLPVVFRSAGDARFPMAISTFSMIVFRIVFAYIFSLYFGMGMIGTWVAMYIDWIVKTIIYEVRYRKGICMKYKIVLVTAGTILFFTN</sequence>
<dbReference type="PANTHER" id="PTHR43298">
    <property type="entry name" value="MULTIDRUG RESISTANCE PROTEIN NORM-RELATED"/>
    <property type="match status" value="1"/>
</dbReference>
<feature type="transmembrane region" description="Helical" evidence="2">
    <location>
        <begin position="12"/>
        <end position="34"/>
    </location>
</feature>
<reference evidence="3" key="1">
    <citation type="submission" date="2018-11" db="EMBL/GenBank/DDBJ databases">
        <title>Genomes From Bacteria Associated with the Canine Oral Cavity: a Test Case for Automated Genome-Based Taxonomic Assignment.</title>
        <authorList>
            <person name="Coil D.A."/>
            <person name="Jospin G."/>
            <person name="Darling A.E."/>
            <person name="Wallis C."/>
            <person name="Davis I.J."/>
            <person name="Harris S."/>
            <person name="Eisen J.A."/>
            <person name="Holcombe L.J."/>
            <person name="O'Flynn C."/>
        </authorList>
    </citation>
    <scope>NUCLEOTIDE SEQUENCE [LARGE SCALE GENOMIC DNA]</scope>
    <source>
        <strain evidence="3">OH5060</strain>
    </source>
</reference>
<dbReference type="PANTHER" id="PTHR43298:SF2">
    <property type="entry name" value="FMN_FAD EXPORTER YEEO-RELATED"/>
    <property type="match status" value="1"/>
</dbReference>
<evidence type="ECO:0000256" key="1">
    <source>
        <dbReference type="ARBA" id="ARBA00022448"/>
    </source>
</evidence>
<keyword evidence="2" id="KW-0812">Transmembrane</keyword>
<dbReference type="EMBL" id="RQZD01000005">
    <property type="protein sequence ID" value="RRD37863.1"/>
    <property type="molecule type" value="Genomic_DNA"/>
</dbReference>
<keyword evidence="2" id="KW-1133">Transmembrane helix</keyword>
<evidence type="ECO:0000256" key="2">
    <source>
        <dbReference type="SAM" id="Phobius"/>
    </source>
</evidence>
<name>A0A3P1VZR8_FUSNU</name>